<proteinExistence type="inferred from homology"/>
<keyword evidence="5 6" id="KW-0233">DNA recombination</keyword>
<dbReference type="EMBL" id="LO017727">
    <property type="protein sequence ID" value="CRH06504.1"/>
    <property type="molecule type" value="Genomic_DNA"/>
</dbReference>
<dbReference type="GO" id="GO:0004803">
    <property type="term" value="F:transposase activity"/>
    <property type="evidence" value="ECO:0007669"/>
    <property type="project" value="UniProtKB-UniRule"/>
</dbReference>
<dbReference type="Pfam" id="PF00872">
    <property type="entry name" value="Transposase_mut"/>
    <property type="match status" value="1"/>
</dbReference>
<organism evidence="7">
    <name type="scientific">Magnetococcus massalia (strain MO-1)</name>
    <dbReference type="NCBI Taxonomy" id="451514"/>
    <lineage>
        <taxon>Bacteria</taxon>
        <taxon>Pseudomonadati</taxon>
        <taxon>Pseudomonadota</taxon>
        <taxon>Magnetococcia</taxon>
        <taxon>Magnetococcales</taxon>
        <taxon>Magnetococcaceae</taxon>
        <taxon>Magnetococcus</taxon>
    </lineage>
</organism>
<evidence type="ECO:0000256" key="3">
    <source>
        <dbReference type="ARBA" id="ARBA00022578"/>
    </source>
</evidence>
<comment type="similarity">
    <text evidence="2 6">Belongs to the transposase mutator family.</text>
</comment>
<reference evidence="7" key="1">
    <citation type="submission" date="2015-04" db="EMBL/GenBank/DDBJ databases">
        <authorList>
            <person name="Syromyatnikov M.Y."/>
            <person name="Popov V.N."/>
        </authorList>
    </citation>
    <scope>NUCLEOTIDE SEQUENCE</scope>
    <source>
        <strain evidence="7">MO-1</strain>
    </source>
</reference>
<keyword evidence="3 6" id="KW-0815">Transposition</keyword>
<evidence type="ECO:0000256" key="4">
    <source>
        <dbReference type="ARBA" id="ARBA00023125"/>
    </source>
</evidence>
<dbReference type="NCBIfam" id="NF033543">
    <property type="entry name" value="transpos_IS256"/>
    <property type="match status" value="1"/>
</dbReference>
<name>A0A1S7LK10_MAGMO</name>
<dbReference type="AlphaFoldDB" id="A0A1S7LK10"/>
<evidence type="ECO:0000313" key="7">
    <source>
        <dbReference type="EMBL" id="CRH06504.1"/>
    </source>
</evidence>
<sequence>MKEHIAPGVTNPFLGDEWFDPLEDAVRCRIRQFIESMVEEELTTALEGRERYQRKEASKGKRNGHRDRQLIGSFGPVTVSLPRARVVDEKGHEREWRSETIPAYKRVTKQAEAIIAGAYLGGTNTRRVRRALASLFGGKISKDTASRAWRKVQSDWEGWNQRDLSDEDIIRLILDGTVVKVRLGKKATIISLLVVLGVRRDGQKILLSIKNMGGESEEAWRSVLEDLVSRGMRAPELVSVDGGKGLETALERIWNGIDIQRCTVHKERNLQAHVPKRLHEEIKEDFNEMMYAETADEVLKKRKLFLAKRKLQCRGVADSLEEAGDRLFTFLRYPQVQWKSLRTTNAIERLHEEFKRRIKTQCVLPSAETAAMFFWALMASGQITMQRVNGYKTLHEQPVMLDMNRAA</sequence>
<comment type="function">
    <text evidence="1 6">Required for the transposition of the insertion element.</text>
</comment>
<dbReference type="PANTHER" id="PTHR33217:SF7">
    <property type="entry name" value="TRANSPOSASE FOR INSERTION SEQUENCE ELEMENT IS1081"/>
    <property type="match status" value="1"/>
</dbReference>
<gene>
    <name evidence="7" type="ORF">MAGMO_2344</name>
</gene>
<evidence type="ECO:0000256" key="2">
    <source>
        <dbReference type="ARBA" id="ARBA00010961"/>
    </source>
</evidence>
<protein>
    <recommendedName>
        <fullName evidence="6">Mutator family transposase</fullName>
    </recommendedName>
</protein>
<dbReference type="InterPro" id="IPR001207">
    <property type="entry name" value="Transposase_mutator"/>
</dbReference>
<keyword evidence="4 6" id="KW-0238">DNA-binding</keyword>
<evidence type="ECO:0000256" key="6">
    <source>
        <dbReference type="RuleBase" id="RU365089"/>
    </source>
</evidence>
<evidence type="ECO:0000256" key="1">
    <source>
        <dbReference type="ARBA" id="ARBA00002190"/>
    </source>
</evidence>
<dbReference type="GO" id="GO:0003677">
    <property type="term" value="F:DNA binding"/>
    <property type="evidence" value="ECO:0007669"/>
    <property type="project" value="UniProtKB-UniRule"/>
</dbReference>
<dbReference type="GO" id="GO:0006313">
    <property type="term" value="P:DNA transposition"/>
    <property type="evidence" value="ECO:0007669"/>
    <property type="project" value="UniProtKB-UniRule"/>
</dbReference>
<accession>A0A1S7LK10</accession>
<evidence type="ECO:0000256" key="5">
    <source>
        <dbReference type="ARBA" id="ARBA00023172"/>
    </source>
</evidence>
<dbReference type="PANTHER" id="PTHR33217">
    <property type="entry name" value="TRANSPOSASE FOR INSERTION SEQUENCE ELEMENT IS1081"/>
    <property type="match status" value="1"/>
</dbReference>
<keyword evidence="6" id="KW-0814">Transposable element</keyword>